<reference evidence="1" key="1">
    <citation type="submission" date="2020-02" db="EMBL/GenBank/DDBJ databases">
        <authorList>
            <person name="Palmer J.M."/>
        </authorList>
    </citation>
    <scope>NUCLEOTIDE SEQUENCE</scope>
    <source>
        <strain evidence="1">EPUS1.4</strain>
        <tissue evidence="1">Thallus</tissue>
    </source>
</reference>
<sequence>MDHDEPALLARLLVYLYTGDIPRTNLQDDDNILAKGQFVSAEDPYAACDLYHEVKLFVKMYTLADK</sequence>
<comment type="caution">
    <text evidence="1">The sequence shown here is derived from an EMBL/GenBank/DDBJ whole genome shotgun (WGS) entry which is preliminary data.</text>
</comment>
<accession>A0A8H7E3H8</accession>
<proteinExistence type="predicted"/>
<dbReference type="Proteomes" id="UP000606974">
    <property type="component" value="Unassembled WGS sequence"/>
</dbReference>
<name>A0A8H7E3H8_9EURO</name>
<evidence type="ECO:0000313" key="1">
    <source>
        <dbReference type="EMBL" id="KAF7505211.1"/>
    </source>
</evidence>
<protein>
    <submittedName>
        <fullName evidence="1">Uncharacterized protein</fullName>
    </submittedName>
</protein>
<keyword evidence="2" id="KW-1185">Reference proteome</keyword>
<dbReference type="AlphaFoldDB" id="A0A8H7E3H8"/>
<dbReference type="EMBL" id="JAACFV010000115">
    <property type="protein sequence ID" value="KAF7505211.1"/>
    <property type="molecule type" value="Genomic_DNA"/>
</dbReference>
<organism evidence="1 2">
    <name type="scientific">Endocarpon pusillum</name>
    <dbReference type="NCBI Taxonomy" id="364733"/>
    <lineage>
        <taxon>Eukaryota</taxon>
        <taxon>Fungi</taxon>
        <taxon>Dikarya</taxon>
        <taxon>Ascomycota</taxon>
        <taxon>Pezizomycotina</taxon>
        <taxon>Eurotiomycetes</taxon>
        <taxon>Chaetothyriomycetidae</taxon>
        <taxon>Verrucariales</taxon>
        <taxon>Verrucariaceae</taxon>
        <taxon>Endocarpon</taxon>
    </lineage>
</organism>
<gene>
    <name evidence="1" type="ORF">GJ744_001140</name>
</gene>
<evidence type="ECO:0000313" key="2">
    <source>
        <dbReference type="Proteomes" id="UP000606974"/>
    </source>
</evidence>